<accession>A0A0U5CC26</accession>
<proteinExistence type="predicted"/>
<organism evidence="1 2">
    <name type="scientific">Aspergillus calidoustus</name>
    <dbReference type="NCBI Taxonomy" id="454130"/>
    <lineage>
        <taxon>Eukaryota</taxon>
        <taxon>Fungi</taxon>
        <taxon>Dikarya</taxon>
        <taxon>Ascomycota</taxon>
        <taxon>Pezizomycotina</taxon>
        <taxon>Eurotiomycetes</taxon>
        <taxon>Eurotiomycetidae</taxon>
        <taxon>Eurotiales</taxon>
        <taxon>Aspergillaceae</taxon>
        <taxon>Aspergillus</taxon>
        <taxon>Aspergillus subgen. Nidulantes</taxon>
    </lineage>
</organism>
<dbReference type="Proteomes" id="UP000054771">
    <property type="component" value="Unassembled WGS sequence"/>
</dbReference>
<dbReference type="AlphaFoldDB" id="A0A0U5CC26"/>
<evidence type="ECO:0000313" key="1">
    <source>
        <dbReference type="EMBL" id="CEL07194.1"/>
    </source>
</evidence>
<reference evidence="2" key="1">
    <citation type="journal article" date="2016" name="Genome Announc.">
        <title>Draft genome sequences of fungus Aspergillus calidoustus.</title>
        <authorList>
            <person name="Horn F."/>
            <person name="Linde J."/>
            <person name="Mattern D.J."/>
            <person name="Walther G."/>
            <person name="Guthke R."/>
            <person name="Scherlach K."/>
            <person name="Martin K."/>
            <person name="Brakhage A.A."/>
            <person name="Petzke L."/>
            <person name="Valiante V."/>
        </authorList>
    </citation>
    <scope>NUCLEOTIDE SEQUENCE [LARGE SCALE GENOMIC DNA]</scope>
    <source>
        <strain evidence="2">SF006504</strain>
    </source>
</reference>
<protein>
    <submittedName>
        <fullName evidence="1">Uncharacterized protein</fullName>
    </submittedName>
</protein>
<dbReference type="EMBL" id="CDMC01000009">
    <property type="protein sequence ID" value="CEL07194.1"/>
    <property type="molecule type" value="Genomic_DNA"/>
</dbReference>
<evidence type="ECO:0000313" key="2">
    <source>
        <dbReference type="Proteomes" id="UP000054771"/>
    </source>
</evidence>
<sequence length="161" mass="17800">MTRSSPSIPGLTKGGIIKALYSLGHANKALLSPIKLNKLVSPALKPSHMESAASRLRILFPLAPLEFARLRTRPMSPRQTRGVMTGWRSNGFVSATPDDFYKSFSALGAFTGDSEYTWRLFGLPQFGKIPVRYAGSKPHCEQTSLYILRYGQRNKVQSPEG</sequence>
<name>A0A0U5CC26_ASPCI</name>
<gene>
    <name evidence="1" type="ORF">ASPCAL10357</name>
</gene>
<keyword evidence="2" id="KW-1185">Reference proteome</keyword>